<dbReference type="EMBL" id="CP000967">
    <property type="protein sequence ID" value="ACD59999.1"/>
    <property type="molecule type" value="Genomic_DNA"/>
</dbReference>
<dbReference type="InterPro" id="IPR009057">
    <property type="entry name" value="Homeodomain-like_sf"/>
</dbReference>
<comment type="similarity">
    <text evidence="1">Belongs to the transposase 8 family.</text>
</comment>
<dbReference type="KEGG" id="xop:PXO_01379"/>
<evidence type="ECO:0000256" key="1">
    <source>
        <dbReference type="ARBA" id="ARBA00009964"/>
    </source>
</evidence>
<dbReference type="GO" id="GO:0003677">
    <property type="term" value="F:DNA binding"/>
    <property type="evidence" value="ECO:0007669"/>
    <property type="project" value="InterPro"/>
</dbReference>
<dbReference type="PANTHER" id="PTHR33609">
    <property type="entry name" value="LOW CALCIUM RESPONSE LOCUS PROTEIN S"/>
    <property type="match status" value="1"/>
</dbReference>
<dbReference type="GO" id="GO:0004803">
    <property type="term" value="F:transposase activity"/>
    <property type="evidence" value="ECO:0007669"/>
    <property type="project" value="InterPro"/>
</dbReference>
<dbReference type="InterPro" id="IPR052546">
    <property type="entry name" value="Transposase_8_domain"/>
</dbReference>
<dbReference type="PANTHER" id="PTHR33609:SF1">
    <property type="entry name" value="TRANSPOSASE"/>
    <property type="match status" value="1"/>
</dbReference>
<dbReference type="Proteomes" id="UP000001740">
    <property type="component" value="Chromosome"/>
</dbReference>
<reference evidence="2 3" key="1">
    <citation type="journal article" date="2008" name="BMC Genomics">
        <title>Genome sequence and rapid evolution of the rice pathogen Xanthomonas oryzae pv. oryzae PXO99A.</title>
        <authorList>
            <person name="Salzberg S.L."/>
            <person name="Sommer D.D."/>
            <person name="Schatz M.C."/>
            <person name="Phillippy A.M."/>
            <person name="Rabinowicz P.D."/>
            <person name="Tsuge S."/>
            <person name="Furutani A."/>
            <person name="Ochiai H."/>
            <person name="Delcher A.L."/>
            <person name="Kelley D."/>
            <person name="Madupu R."/>
            <person name="Puiu D."/>
            <person name="Radune D."/>
            <person name="Shumway M."/>
            <person name="Trapnell C."/>
            <person name="Aparna G."/>
            <person name="Jha G."/>
            <person name="Pandey A."/>
            <person name="Patil P.B."/>
            <person name="Ishihara H."/>
            <person name="Meyer D.F."/>
            <person name="Szurek B."/>
            <person name="Verdier V."/>
            <person name="Koebnik R."/>
            <person name="Dow J.M."/>
            <person name="Ryan R.P."/>
            <person name="Hirata H."/>
            <person name="Tsuyumu S."/>
            <person name="Won Lee S."/>
            <person name="Seo Y.S."/>
            <person name="Sriariyanum M."/>
            <person name="Ronald P.C."/>
            <person name="Sonti R.V."/>
            <person name="Van Sluys M.A."/>
            <person name="Leach J.E."/>
            <person name="White F.F."/>
            <person name="Bogdanove A.J."/>
        </authorList>
    </citation>
    <scope>NUCLEOTIDE SEQUENCE [LARGE SCALE GENOMIC DNA]</scope>
    <source>
        <strain evidence="2 3">PXO99A</strain>
    </source>
</reference>
<dbReference type="GO" id="GO:0006313">
    <property type="term" value="P:DNA transposition"/>
    <property type="evidence" value="ECO:0007669"/>
    <property type="project" value="InterPro"/>
</dbReference>
<dbReference type="AlphaFoldDB" id="A0A0K0GM23"/>
<proteinExistence type="inferred from homology"/>
<dbReference type="eggNOG" id="COG2963">
    <property type="taxonomic scope" value="Bacteria"/>
</dbReference>
<dbReference type="Pfam" id="PF01527">
    <property type="entry name" value="HTH_Tnp_1"/>
    <property type="match status" value="1"/>
</dbReference>
<sequence>MKKRFSEEQIIGFLREADAGIAIRDRCRRHGFSEASYYVWRSKFGGMSVPDAKRLKDLESENARLKKLLAE</sequence>
<evidence type="ECO:0000313" key="2">
    <source>
        <dbReference type="EMBL" id="ACD59999.1"/>
    </source>
</evidence>
<accession>A0A0K0GM23</accession>
<dbReference type="InterPro" id="IPR002514">
    <property type="entry name" value="Transposase_8"/>
</dbReference>
<protein>
    <recommendedName>
        <fullName evidence="4">IS1404 transposase</fullName>
    </recommendedName>
</protein>
<evidence type="ECO:0008006" key="4">
    <source>
        <dbReference type="Google" id="ProtNLM"/>
    </source>
</evidence>
<gene>
    <name evidence="2" type="ordered locus">PXO_01379</name>
</gene>
<dbReference type="PATRIC" id="fig|291331.8.peg.3537"/>
<dbReference type="SUPFAM" id="SSF46689">
    <property type="entry name" value="Homeodomain-like"/>
    <property type="match status" value="1"/>
</dbReference>
<evidence type="ECO:0000313" key="3">
    <source>
        <dbReference type="Proteomes" id="UP000001740"/>
    </source>
</evidence>
<name>A0A0K0GM23_XANOP</name>
<dbReference type="HOGENOM" id="CLU_027402_34_1_6"/>
<organism evidence="2 3">
    <name type="scientific">Xanthomonas oryzae pv. oryzae (strain PXO99A)</name>
    <dbReference type="NCBI Taxonomy" id="360094"/>
    <lineage>
        <taxon>Bacteria</taxon>
        <taxon>Pseudomonadati</taxon>
        <taxon>Pseudomonadota</taxon>
        <taxon>Gammaproteobacteria</taxon>
        <taxon>Lysobacterales</taxon>
        <taxon>Lysobacteraceae</taxon>
        <taxon>Xanthomonas</taxon>
    </lineage>
</organism>